<dbReference type="Pfam" id="PF00237">
    <property type="entry name" value="Ribosomal_L22"/>
    <property type="match status" value="1"/>
</dbReference>
<keyword evidence="2 6" id="KW-0689">Ribosomal protein</keyword>
<evidence type="ECO:0000313" key="9">
    <source>
        <dbReference type="Proteomes" id="UP001174909"/>
    </source>
</evidence>
<comment type="similarity">
    <text evidence="1 6">Belongs to the universal ribosomal protein uL22 family.</text>
</comment>
<evidence type="ECO:0000313" key="8">
    <source>
        <dbReference type="EMBL" id="CAI8051703.1"/>
    </source>
</evidence>
<evidence type="ECO:0000256" key="2">
    <source>
        <dbReference type="ARBA" id="ARBA00022980"/>
    </source>
</evidence>
<evidence type="ECO:0000256" key="6">
    <source>
        <dbReference type="RuleBase" id="RU004005"/>
    </source>
</evidence>
<dbReference type="PANTHER" id="PTHR13501:SF8">
    <property type="entry name" value="LARGE RIBOSOMAL SUBUNIT PROTEIN UL22M"/>
    <property type="match status" value="1"/>
</dbReference>
<dbReference type="GO" id="GO:0006412">
    <property type="term" value="P:translation"/>
    <property type="evidence" value="ECO:0007669"/>
    <property type="project" value="InterPro"/>
</dbReference>
<evidence type="ECO:0000256" key="7">
    <source>
        <dbReference type="SAM" id="MobiDB-lite"/>
    </source>
</evidence>
<accession>A0AA35TNW3</accession>
<gene>
    <name evidence="8" type="ORF">GBAR_LOCUS28303</name>
</gene>
<reference evidence="8" key="1">
    <citation type="submission" date="2023-03" db="EMBL/GenBank/DDBJ databases">
        <authorList>
            <person name="Steffen K."/>
            <person name="Cardenas P."/>
        </authorList>
    </citation>
    <scope>NUCLEOTIDE SEQUENCE</scope>
</reference>
<feature type="region of interest" description="Disordered" evidence="7">
    <location>
        <begin position="28"/>
        <end position="50"/>
    </location>
</feature>
<evidence type="ECO:0000256" key="1">
    <source>
        <dbReference type="ARBA" id="ARBA00009451"/>
    </source>
</evidence>
<evidence type="ECO:0000256" key="5">
    <source>
        <dbReference type="ARBA" id="ARBA00035506"/>
    </source>
</evidence>
<dbReference type="PANTHER" id="PTHR13501">
    <property type="entry name" value="CHLOROPLAST 50S RIBOSOMAL PROTEIN L22-RELATED"/>
    <property type="match status" value="1"/>
</dbReference>
<dbReference type="GO" id="GO:0005762">
    <property type="term" value="C:mitochondrial large ribosomal subunit"/>
    <property type="evidence" value="ECO:0007669"/>
    <property type="project" value="TreeGrafter"/>
</dbReference>
<feature type="compositionally biased region" description="Low complexity" evidence="7">
    <location>
        <begin position="28"/>
        <end position="38"/>
    </location>
</feature>
<protein>
    <recommendedName>
        <fullName evidence="4">Large ribosomal subunit protein uL22m</fullName>
    </recommendedName>
    <alternativeName>
        <fullName evidence="5">39S ribosomal protein L22, mitochondrial</fullName>
    </alternativeName>
</protein>
<dbReference type="Gene3D" id="3.90.470.10">
    <property type="entry name" value="Ribosomal protein L22/L17"/>
    <property type="match status" value="1"/>
</dbReference>
<sequence length="192" mass="21409">MIPLRRLFAGDVSWSVLALARRGAGTVPTVRVSSSSTTDRNGSQNAGKPREVCASMRQVKTSPMKLNLVAKLIRGLSVNDALAQVKFCEKKASKFVETTLLDAQRRAEQTFDLDPLNLHVVESFVGKGSYLKRIRYHGRGQFGVMHKYYAHYFLTLREGPAPPKKKRAKTDHKSFVTRKLILAGPRSIPNSL</sequence>
<dbReference type="Proteomes" id="UP001174909">
    <property type="component" value="Unassembled WGS sequence"/>
</dbReference>
<dbReference type="EMBL" id="CASHTH010003955">
    <property type="protein sequence ID" value="CAI8051703.1"/>
    <property type="molecule type" value="Genomic_DNA"/>
</dbReference>
<keyword evidence="3 6" id="KW-0687">Ribonucleoprotein</keyword>
<evidence type="ECO:0000256" key="4">
    <source>
        <dbReference type="ARBA" id="ARBA00035286"/>
    </source>
</evidence>
<dbReference type="GO" id="GO:0003735">
    <property type="term" value="F:structural constituent of ribosome"/>
    <property type="evidence" value="ECO:0007669"/>
    <property type="project" value="InterPro"/>
</dbReference>
<evidence type="ECO:0000256" key="3">
    <source>
        <dbReference type="ARBA" id="ARBA00023274"/>
    </source>
</evidence>
<proteinExistence type="inferred from homology"/>
<dbReference type="AlphaFoldDB" id="A0AA35TNW3"/>
<comment type="caution">
    <text evidence="8">The sequence shown here is derived from an EMBL/GenBank/DDBJ whole genome shotgun (WGS) entry which is preliminary data.</text>
</comment>
<organism evidence="8 9">
    <name type="scientific">Geodia barretti</name>
    <name type="common">Barrett's horny sponge</name>
    <dbReference type="NCBI Taxonomy" id="519541"/>
    <lineage>
        <taxon>Eukaryota</taxon>
        <taxon>Metazoa</taxon>
        <taxon>Porifera</taxon>
        <taxon>Demospongiae</taxon>
        <taxon>Heteroscleromorpha</taxon>
        <taxon>Tetractinellida</taxon>
        <taxon>Astrophorina</taxon>
        <taxon>Geodiidae</taxon>
        <taxon>Geodia</taxon>
    </lineage>
</organism>
<dbReference type="SUPFAM" id="SSF54843">
    <property type="entry name" value="Ribosomal protein L22"/>
    <property type="match status" value="1"/>
</dbReference>
<dbReference type="InterPro" id="IPR036394">
    <property type="entry name" value="Ribosomal_uL22_sf"/>
</dbReference>
<dbReference type="InterPro" id="IPR047867">
    <property type="entry name" value="Ribosomal_uL22_bac/org-type"/>
</dbReference>
<dbReference type="InterPro" id="IPR001063">
    <property type="entry name" value="Ribosomal_uL22"/>
</dbReference>
<keyword evidence="9" id="KW-1185">Reference proteome</keyword>
<name>A0AA35TNW3_GEOBA</name>